<gene>
    <name evidence="1" type="primary">ugpB</name>
    <name evidence="1" type="ORF">ELUCI_v1c02340</name>
</gene>
<dbReference type="RefSeq" id="WP_028126658.1">
    <property type="nucleotide sequence ID" value="NZ_PHNE01000001.1"/>
</dbReference>
<dbReference type="Proteomes" id="UP000237865">
    <property type="component" value="Unassembled WGS sequence"/>
</dbReference>
<dbReference type="AlphaFoldDB" id="A0A2S5RF49"/>
<protein>
    <submittedName>
        <fullName evidence="1">sn-glycerol-3-phosphate ABC transporter substrate-binding protein</fullName>
    </submittedName>
</protein>
<dbReference type="STRING" id="1399797.GCA_000518285_00914"/>
<organism evidence="1 2">
    <name type="scientific">Williamsoniiplasma lucivorax</name>
    <dbReference type="NCBI Taxonomy" id="209274"/>
    <lineage>
        <taxon>Bacteria</taxon>
        <taxon>Bacillati</taxon>
        <taxon>Mycoplasmatota</taxon>
        <taxon>Mollicutes</taxon>
        <taxon>Entomoplasmatales</taxon>
        <taxon>Williamsoniiplasma</taxon>
    </lineage>
</organism>
<sequence length="761" mass="86378">MVSSWTFKQKDGVILELMGLKVDKVDAYKLIAQKFNEARPQNKHKVKVVVTPGNNVQNEIASGQPLPNLYSSYGDAVVKFDALLNLVGKKDVVVNMAEAINWDTNYRTNQADPLTHKIRYVDQFAQNNAKNGNQLTNGKSLDEITHVTSDQNIDRFRPLKDSFVTEGTYNDKLYVAPITKSGMNGIVNKRLLKELVELITGQTQDWLNVENYAKFNYLKSRQMGDLVWPVDDDPTQNNLAEGDKYKLTPANRFRDVNKTLKELVTAFFGTAPIDQDPEDYIANAMQDMSVLEVLLTAYTKLLHTQPHNKNFRQTIGMAIDDEAGFIYAMQQNLKQEKEIYEWDSRKNFGQTLKLNDQTGSKAINQTIDFYRHFAKISPLDSEAGGAGTSDHGFGGLGTKGQAGVYYSDKWVWGGTLTYYGSTAGNPYWTKTSKWTDKISGTLKVPEIKLDRDYTTEFVAALSDEDKNNIDYKVSEADKWAAIVKKDKNNKFYLSVEKTLKPSKPNDKPRVESVKLNLTTTGETKIETKKTFGVFDTDIAVVSSPGYIKAESTSKNTELKPLKTIPNLVQQGPGFAMFKDPNQNKNEIAIDFLNYFLQAQNNTDFALSSGYIPTNHYAYFKTQGEIPKVVRTEDFNYYMQYINYGLKGYNPKDRYQGEWPASVKLFEPKESLKKVVLGVVSNKFKFWTQSPSPFGDMVRHQIISPWIHQMYRIEGSHPEVNMTPETFWSEHNMESIKVAIKNIYPIYGALELESKSQKGEQT</sequence>
<dbReference type="EMBL" id="PHNE01000001">
    <property type="protein sequence ID" value="PPE05943.1"/>
    <property type="molecule type" value="Genomic_DNA"/>
</dbReference>
<evidence type="ECO:0000313" key="1">
    <source>
        <dbReference type="EMBL" id="PPE05943.1"/>
    </source>
</evidence>
<name>A0A2S5RF49_9MOLU</name>
<proteinExistence type="predicted"/>
<keyword evidence="2" id="KW-1185">Reference proteome</keyword>
<dbReference type="Gene3D" id="3.40.190.10">
    <property type="entry name" value="Periplasmic binding protein-like II"/>
    <property type="match status" value="2"/>
</dbReference>
<reference evidence="1 2" key="1">
    <citation type="submission" date="2017-11" db="EMBL/GenBank/DDBJ databases">
        <title>Genome sequence of Entomoplasma lucivorax PIPN-2 (ATCC 49196).</title>
        <authorList>
            <person name="Lo W.-S."/>
            <person name="Gasparich G.E."/>
            <person name="Kuo C.-H."/>
        </authorList>
    </citation>
    <scope>NUCLEOTIDE SEQUENCE [LARGE SCALE GENOMIC DNA]</scope>
    <source>
        <strain evidence="1 2">PIPN-2</strain>
    </source>
</reference>
<accession>A0A2S5RF49</accession>
<evidence type="ECO:0000313" key="2">
    <source>
        <dbReference type="Proteomes" id="UP000237865"/>
    </source>
</evidence>
<comment type="caution">
    <text evidence="1">The sequence shown here is derived from an EMBL/GenBank/DDBJ whole genome shotgun (WGS) entry which is preliminary data.</text>
</comment>